<name>A0A2T6C0J4_9BACL</name>
<proteinExistence type="predicted"/>
<comment type="caution">
    <text evidence="1">The sequence shown here is derived from an EMBL/GenBank/DDBJ whole genome shotgun (WGS) entry which is preliminary data.</text>
</comment>
<evidence type="ECO:0000313" key="2">
    <source>
        <dbReference type="Proteomes" id="UP000244240"/>
    </source>
</evidence>
<organism evidence="1 2">
    <name type="scientific">Melghirimyces profundicolus</name>
    <dbReference type="NCBI Taxonomy" id="1242148"/>
    <lineage>
        <taxon>Bacteria</taxon>
        <taxon>Bacillati</taxon>
        <taxon>Bacillota</taxon>
        <taxon>Bacilli</taxon>
        <taxon>Bacillales</taxon>
        <taxon>Thermoactinomycetaceae</taxon>
        <taxon>Melghirimyces</taxon>
    </lineage>
</organism>
<keyword evidence="2" id="KW-1185">Reference proteome</keyword>
<reference evidence="1 2" key="1">
    <citation type="submission" date="2018-04" db="EMBL/GenBank/DDBJ databases">
        <title>Genomic Encyclopedia of Archaeal and Bacterial Type Strains, Phase II (KMG-II): from individual species to whole genera.</title>
        <authorList>
            <person name="Goeker M."/>
        </authorList>
    </citation>
    <scope>NUCLEOTIDE SEQUENCE [LARGE SCALE GENOMIC DNA]</scope>
    <source>
        <strain evidence="1 2">DSM 45787</strain>
    </source>
</reference>
<sequence length="46" mass="5193">MAPFICEVCGRTETPSDHELSAEDRIKEEILHICESCIEDRSRGDA</sequence>
<accession>A0A2T6C0J4</accession>
<evidence type="ECO:0000313" key="1">
    <source>
        <dbReference type="EMBL" id="PTX61839.1"/>
    </source>
</evidence>
<dbReference type="EMBL" id="QBKR01000006">
    <property type="protein sequence ID" value="PTX61839.1"/>
    <property type="molecule type" value="Genomic_DNA"/>
</dbReference>
<dbReference type="AlphaFoldDB" id="A0A2T6C0J4"/>
<gene>
    <name evidence="1" type="ORF">C8P63_10691</name>
</gene>
<protein>
    <submittedName>
        <fullName evidence="1">Uncharacterized protein</fullName>
    </submittedName>
</protein>
<dbReference type="Proteomes" id="UP000244240">
    <property type="component" value="Unassembled WGS sequence"/>
</dbReference>